<evidence type="ECO:0000313" key="13">
    <source>
        <dbReference type="Proteomes" id="UP000261420"/>
    </source>
</evidence>
<keyword evidence="5 10" id="KW-1133">Transmembrane helix</keyword>
<dbReference type="InterPro" id="IPR013783">
    <property type="entry name" value="Ig-like_fold"/>
</dbReference>
<dbReference type="InterPro" id="IPR031951">
    <property type="entry name" value="IL17R_D_N"/>
</dbReference>
<dbReference type="Gene3D" id="3.40.50.11530">
    <property type="match status" value="1"/>
</dbReference>
<dbReference type="InterPro" id="IPR036116">
    <property type="entry name" value="FN3_sf"/>
</dbReference>
<evidence type="ECO:0000256" key="7">
    <source>
        <dbReference type="ARBA" id="ARBA00023170"/>
    </source>
</evidence>
<dbReference type="PANTHER" id="PTHR15583:SF17">
    <property type="entry name" value="INTERLEUKIN-17 RECEPTOR D ISOFORM X1"/>
    <property type="match status" value="1"/>
</dbReference>
<evidence type="ECO:0000256" key="2">
    <source>
        <dbReference type="ARBA" id="ARBA00022475"/>
    </source>
</evidence>
<protein>
    <submittedName>
        <fullName evidence="12">Si:ch211-207e14.4</fullName>
    </submittedName>
</protein>
<dbReference type="Pfam" id="PF08357">
    <property type="entry name" value="SEFIR"/>
    <property type="match status" value="1"/>
</dbReference>
<dbReference type="Ensembl" id="ENSSDUT00000023961.1">
    <property type="protein sequence ID" value="ENSSDUP00000023526.1"/>
    <property type="gene ID" value="ENSSDUG00000017110.1"/>
</dbReference>
<comment type="subcellular location">
    <subcellularLocation>
        <location evidence="1">Cell membrane</location>
        <topology evidence="1">Single-pass type I membrane protein</topology>
    </subcellularLocation>
</comment>
<name>A0A3B4UYG9_SERDU</name>
<evidence type="ECO:0000256" key="9">
    <source>
        <dbReference type="SAM" id="MobiDB-lite"/>
    </source>
</evidence>
<dbReference type="AlphaFoldDB" id="A0A3B4UYG9"/>
<evidence type="ECO:0000256" key="6">
    <source>
        <dbReference type="ARBA" id="ARBA00023136"/>
    </source>
</evidence>
<dbReference type="InterPro" id="IPR013568">
    <property type="entry name" value="SEFIR_dom"/>
</dbReference>
<keyword evidence="13" id="KW-1185">Reference proteome</keyword>
<dbReference type="PROSITE" id="PS51534">
    <property type="entry name" value="SEFIR"/>
    <property type="match status" value="1"/>
</dbReference>
<dbReference type="OMA" id="RSTIACQ"/>
<feature type="region of interest" description="Disordered" evidence="9">
    <location>
        <begin position="1"/>
        <end position="23"/>
    </location>
</feature>
<keyword evidence="6 10" id="KW-0472">Membrane</keyword>
<dbReference type="PANTHER" id="PTHR15583">
    <property type="entry name" value="INTERLEUKIN-17 RECEPTOR"/>
    <property type="match status" value="1"/>
</dbReference>
<keyword evidence="7" id="KW-0675">Receptor</keyword>
<dbReference type="Pfam" id="PF16742">
    <property type="entry name" value="IL17R_D_N"/>
    <property type="match status" value="1"/>
</dbReference>
<dbReference type="Gene3D" id="2.60.40.10">
    <property type="entry name" value="Immunoglobulins"/>
    <property type="match status" value="1"/>
</dbReference>
<evidence type="ECO:0000256" key="3">
    <source>
        <dbReference type="ARBA" id="ARBA00022692"/>
    </source>
</evidence>
<feature type="transmembrane region" description="Helical" evidence="10">
    <location>
        <begin position="385"/>
        <end position="408"/>
    </location>
</feature>
<dbReference type="Gene3D" id="2.60.40.2160">
    <property type="entry name" value="Interleukin-17 receptor A/B, fibronectin-III-like domain 1"/>
    <property type="match status" value="1"/>
</dbReference>
<evidence type="ECO:0000256" key="1">
    <source>
        <dbReference type="ARBA" id="ARBA00004251"/>
    </source>
</evidence>
<dbReference type="InterPro" id="IPR039465">
    <property type="entry name" value="IL-17_rcpt-like"/>
</dbReference>
<reference evidence="12" key="2">
    <citation type="submission" date="2025-09" db="UniProtKB">
        <authorList>
            <consortium name="Ensembl"/>
        </authorList>
    </citation>
    <scope>IDENTIFICATION</scope>
</reference>
<dbReference type="GeneTree" id="ENSGT00940000156669"/>
<keyword evidence="2" id="KW-1003">Cell membrane</keyword>
<dbReference type="GO" id="GO:0030368">
    <property type="term" value="F:interleukin-17 receptor activity"/>
    <property type="evidence" value="ECO:0007669"/>
    <property type="project" value="InterPro"/>
</dbReference>
<evidence type="ECO:0000256" key="4">
    <source>
        <dbReference type="ARBA" id="ARBA00022729"/>
    </source>
</evidence>
<proteinExistence type="predicted"/>
<dbReference type="Proteomes" id="UP000261420">
    <property type="component" value="Unplaced"/>
</dbReference>
<dbReference type="GO" id="GO:0005886">
    <property type="term" value="C:plasma membrane"/>
    <property type="evidence" value="ECO:0007669"/>
    <property type="project" value="UniProtKB-SubCell"/>
</dbReference>
<dbReference type="SUPFAM" id="SSF49265">
    <property type="entry name" value="Fibronectin type III"/>
    <property type="match status" value="1"/>
</dbReference>
<evidence type="ECO:0000256" key="5">
    <source>
        <dbReference type="ARBA" id="ARBA00022989"/>
    </source>
</evidence>
<keyword evidence="3 10" id="KW-0812">Transmembrane</keyword>
<sequence>MSSELAGRTSTHSLQTPHPSTSFSLLPRSCHSHGAEDTTGFTLRLLASYKSRSSGQCHAGCSSMWRAALVLYQFLTLSQPLWAQDDVAGAAFTPQDCSLDCIRQGRPECEYCRITRSDVKQALGFNSVAAFGSCIPWPCFELLGDIDTKICQHYVQAPNEVKVESVHEPSPTSETIVVSWKPSYYGIAFLRGFQVSLQVLGRSTIACQLFLFQRNLSLPASHAQRVYKSDPFPGLPLGSQYAVTVMALPVPEEWEKFYHSEIFSTRSCAEKNGLEQCKKDWYPEHVEVQQEGTAINVTFNLAPPNLGITSYFSLCYANGMKKYTAITPNFTSNKTHHSYQLDDLQEGTNYTCEIAANQVDAVRKPFSIQVMHIQKDGALPLSSTLSLALMLPLCLAGVAILVVLLSVFTRRRSKLQMKELDIKPDIIKQHQENGTQEEMVSLPRTRLTPPRLLICYSSYDGPAHVKAVMQLGAFIQQHMATQVYLDLWDSLSVAEEGSMAWHCQKIRESDFILVICSQGLNHRPESPEPESDDEDVEANRGLNFGSNTFNSNAAVQLIGEEVGRAKARGQDLSKYMAAIFEYSEETDIPTELRLVSHYTLTSDLPLLFSHLHGVALHRPGGYLKINHISEEGFAKLPAGAALQWAIYEAGMAMRAKR</sequence>
<accession>A0A3B4UYG9</accession>
<dbReference type="InterPro" id="IPR038683">
    <property type="entry name" value="IL17RA/B_FnIII-like_1_sf"/>
</dbReference>
<evidence type="ECO:0000259" key="11">
    <source>
        <dbReference type="PROSITE" id="PS51534"/>
    </source>
</evidence>
<dbReference type="STRING" id="41447.ENSSDUP00000023526"/>
<reference evidence="12" key="1">
    <citation type="submission" date="2025-08" db="UniProtKB">
        <authorList>
            <consortium name="Ensembl"/>
        </authorList>
    </citation>
    <scope>IDENTIFICATION</scope>
</reference>
<evidence type="ECO:0000256" key="8">
    <source>
        <dbReference type="ARBA" id="ARBA00023180"/>
    </source>
</evidence>
<keyword evidence="4" id="KW-0732">Signal</keyword>
<organism evidence="12 13">
    <name type="scientific">Seriola dumerili</name>
    <name type="common">Greater amberjack</name>
    <name type="synonym">Caranx dumerili</name>
    <dbReference type="NCBI Taxonomy" id="41447"/>
    <lineage>
        <taxon>Eukaryota</taxon>
        <taxon>Metazoa</taxon>
        <taxon>Chordata</taxon>
        <taxon>Craniata</taxon>
        <taxon>Vertebrata</taxon>
        <taxon>Euteleostomi</taxon>
        <taxon>Actinopterygii</taxon>
        <taxon>Neopterygii</taxon>
        <taxon>Teleostei</taxon>
        <taxon>Neoteleostei</taxon>
        <taxon>Acanthomorphata</taxon>
        <taxon>Carangaria</taxon>
        <taxon>Carangiformes</taxon>
        <taxon>Carangidae</taxon>
        <taxon>Seriola</taxon>
    </lineage>
</organism>
<evidence type="ECO:0000313" key="12">
    <source>
        <dbReference type="Ensembl" id="ENSSDUP00000023526.1"/>
    </source>
</evidence>
<keyword evidence="8" id="KW-0325">Glycoprotein</keyword>
<evidence type="ECO:0000256" key="10">
    <source>
        <dbReference type="SAM" id="Phobius"/>
    </source>
</evidence>
<feature type="domain" description="SEFIR" evidence="11">
    <location>
        <begin position="449"/>
        <end position="609"/>
    </location>
</feature>